<dbReference type="EMBL" id="ALJF01000028">
    <property type="protein sequence ID" value="EKF56930.1"/>
    <property type="molecule type" value="Genomic_DNA"/>
</dbReference>
<accession>K2PW54</accession>
<comment type="caution">
    <text evidence="2">The sequence shown here is derived from an EMBL/GenBank/DDBJ whole genome shotgun (WGS) entry which is preliminary data.</text>
</comment>
<dbReference type="RefSeq" id="WP_006728798.1">
    <property type="nucleotide sequence ID" value="NZ_ALJF01000028.1"/>
</dbReference>
<sequence>MHGFSLELTREFGAIELASALLYAFSAMLWLWTRTGQMWRYAWQVPTILLLMMGREIDLDKQITSVGILKSELYLTATAPPFERIFGLLVLAFLIVTIVRLAIVNGPELLAGLKARALWASSLAIAACLGVLSKSIDGLSRKLDAFGISIDSQTSTAAAVTEEIMELGIPIMALISIISSIRSGGSASIVGAGSVGASQQRRA</sequence>
<keyword evidence="1" id="KW-0812">Transmembrane</keyword>
<dbReference type="OrthoDB" id="269771at2"/>
<dbReference type="Proteomes" id="UP000007123">
    <property type="component" value="Unassembled WGS sequence"/>
</dbReference>
<keyword evidence="1" id="KW-0472">Membrane</keyword>
<gene>
    <name evidence="2" type="ORF">QWE_24088</name>
</gene>
<evidence type="ECO:0000256" key="1">
    <source>
        <dbReference type="SAM" id="Phobius"/>
    </source>
</evidence>
<feature type="transmembrane region" description="Helical" evidence="1">
    <location>
        <begin position="12"/>
        <end position="32"/>
    </location>
</feature>
<evidence type="ECO:0000313" key="3">
    <source>
        <dbReference type="Proteomes" id="UP000007123"/>
    </source>
</evidence>
<proteinExistence type="predicted"/>
<organism evidence="2 3">
    <name type="scientific">Agrobacterium albertimagni AOL15</name>
    <dbReference type="NCBI Taxonomy" id="1156935"/>
    <lineage>
        <taxon>Bacteria</taxon>
        <taxon>Pseudomonadati</taxon>
        <taxon>Pseudomonadota</taxon>
        <taxon>Alphaproteobacteria</taxon>
        <taxon>Hyphomicrobiales</taxon>
        <taxon>Rhizobiaceae</taxon>
        <taxon>Rhizobium/Agrobacterium group</taxon>
        <taxon>Agrobacterium</taxon>
    </lineage>
</organism>
<keyword evidence="1" id="KW-1133">Transmembrane helix</keyword>
<keyword evidence="3" id="KW-1185">Reference proteome</keyword>
<name>K2PW54_9HYPH</name>
<evidence type="ECO:0008006" key="4">
    <source>
        <dbReference type="Google" id="ProtNLM"/>
    </source>
</evidence>
<reference evidence="2 3" key="1">
    <citation type="journal article" date="2012" name="J. Bacteriol.">
        <title>Draft Genome Sequence of Agrobacterium albertimagni Strain AOL15.</title>
        <authorList>
            <person name="Trimble W.L."/>
            <person name="Phung le T."/>
            <person name="Meyer F."/>
            <person name="Gilbert J.A."/>
            <person name="Silver S."/>
        </authorList>
    </citation>
    <scope>NUCLEOTIDE SEQUENCE [LARGE SCALE GENOMIC DNA]</scope>
    <source>
        <strain evidence="2 3">AOL15</strain>
    </source>
</reference>
<protein>
    <recommendedName>
        <fullName evidence="4">Transmembrane protein</fullName>
    </recommendedName>
</protein>
<evidence type="ECO:0000313" key="2">
    <source>
        <dbReference type="EMBL" id="EKF56930.1"/>
    </source>
</evidence>
<dbReference type="AlphaFoldDB" id="K2PW54"/>
<feature type="transmembrane region" description="Helical" evidence="1">
    <location>
        <begin position="115"/>
        <end position="132"/>
    </location>
</feature>
<feature type="transmembrane region" description="Helical" evidence="1">
    <location>
        <begin position="85"/>
        <end position="103"/>
    </location>
</feature>
<dbReference type="eggNOG" id="ENOG5032YG1">
    <property type="taxonomic scope" value="Bacteria"/>
</dbReference>